<dbReference type="Proteomes" id="UP000605099">
    <property type="component" value="Unassembled WGS sequence"/>
</dbReference>
<evidence type="ECO:0000313" key="2">
    <source>
        <dbReference type="Proteomes" id="UP000605099"/>
    </source>
</evidence>
<dbReference type="RefSeq" id="WP_188817158.1">
    <property type="nucleotide sequence ID" value="NZ_BMLK01000001.1"/>
</dbReference>
<evidence type="ECO:0008006" key="3">
    <source>
        <dbReference type="Google" id="ProtNLM"/>
    </source>
</evidence>
<gene>
    <name evidence="1" type="ORF">GCM10011349_00980</name>
</gene>
<comment type="caution">
    <text evidence="1">The sequence shown here is derived from an EMBL/GenBank/DDBJ whole genome shotgun (WGS) entry which is preliminary data.</text>
</comment>
<proteinExistence type="predicted"/>
<protein>
    <recommendedName>
        <fullName evidence="3">Aminoglycoside phosphotransferase domain-containing protein</fullName>
    </recommendedName>
</protein>
<dbReference type="EMBL" id="BMLK01000001">
    <property type="protein sequence ID" value="GGN40279.1"/>
    <property type="molecule type" value="Genomic_DNA"/>
</dbReference>
<keyword evidence="2" id="KW-1185">Reference proteome</keyword>
<accession>A0ABQ2J560</accession>
<evidence type="ECO:0000313" key="1">
    <source>
        <dbReference type="EMBL" id="GGN40279.1"/>
    </source>
</evidence>
<reference evidence="2" key="1">
    <citation type="journal article" date="2019" name="Int. J. Syst. Evol. Microbiol.">
        <title>The Global Catalogue of Microorganisms (GCM) 10K type strain sequencing project: providing services to taxonomists for standard genome sequencing and annotation.</title>
        <authorList>
            <consortium name="The Broad Institute Genomics Platform"/>
            <consortium name="The Broad Institute Genome Sequencing Center for Infectious Disease"/>
            <person name="Wu L."/>
            <person name="Ma J."/>
        </authorList>
    </citation>
    <scope>NUCLEOTIDE SEQUENCE [LARGE SCALE GENOMIC DNA]</scope>
    <source>
        <strain evidence="2">CGMCC 1.6784</strain>
    </source>
</reference>
<sequence length="440" mass="48608">MTTPNPVPEPVDLDRTLGDATGIMIPAHGEALRKDGAPWLTAAFRRFGSLPADNAVERIVRLERCAGGSTGAKFLLDVEYARPGPDLRTALFVKFSRDFTDRRRDHPGRYEMASEVPFMALARQPDFPVDVAEPYFADYEQATGTGIVITERIAFGAEAGGRRIEPHRPKTLDFEALADPLPYYRATVTALARLAAAHKAGRLSSDIETLFPWDPATGSADPIRQTAAELEGELSSCRAFVERAPQHFPERVRSAEFMARFCREALQVRENERAIQAFLTGNSDMIALNHWNAHIDNAFFWREGEALHCGLIDWGRVGQITLGAALWGGLSAAHHDIWDRHLDDLLGLFVEEYRSGGGPAVTAAALEQHLMMHIAAMGVARVLAFPEIIEFRLPGVFEASGPQDPEVLAVEPGRNCLHVLTVFLKLWEARDLGGRARRLS</sequence>
<organism evidence="1 2">
    <name type="scientific">Novosphingobium indicum</name>
    <dbReference type="NCBI Taxonomy" id="462949"/>
    <lineage>
        <taxon>Bacteria</taxon>
        <taxon>Pseudomonadati</taxon>
        <taxon>Pseudomonadota</taxon>
        <taxon>Alphaproteobacteria</taxon>
        <taxon>Sphingomonadales</taxon>
        <taxon>Sphingomonadaceae</taxon>
        <taxon>Novosphingobium</taxon>
    </lineage>
</organism>
<name>A0ABQ2J560_9SPHN</name>